<dbReference type="AlphaFoldDB" id="A0A6A3BPH7"/>
<dbReference type="EMBL" id="VEPZ02000799">
    <property type="protein sequence ID" value="KAE8718836.1"/>
    <property type="molecule type" value="Genomic_DNA"/>
</dbReference>
<organism evidence="1 2">
    <name type="scientific">Hibiscus syriacus</name>
    <name type="common">Rose of Sharon</name>
    <dbReference type="NCBI Taxonomy" id="106335"/>
    <lineage>
        <taxon>Eukaryota</taxon>
        <taxon>Viridiplantae</taxon>
        <taxon>Streptophyta</taxon>
        <taxon>Embryophyta</taxon>
        <taxon>Tracheophyta</taxon>
        <taxon>Spermatophyta</taxon>
        <taxon>Magnoliopsida</taxon>
        <taxon>eudicotyledons</taxon>
        <taxon>Gunneridae</taxon>
        <taxon>Pentapetalae</taxon>
        <taxon>rosids</taxon>
        <taxon>malvids</taxon>
        <taxon>Malvales</taxon>
        <taxon>Malvaceae</taxon>
        <taxon>Malvoideae</taxon>
        <taxon>Hibiscus</taxon>
    </lineage>
</organism>
<sequence>MYRNNHNLRKLVTQIPPLEKTSEDFGIRTEGDIHSINKKQNELIDLEMPGIHNDMSEPTARAFSLGTYETKFDVQVKRRTMRKPCRLLAGQGEDGFKIDAANEMSKLDATGLGKSVDSTNLCVETIYLNRHPGYSRRPVWFYLLASQEKEDMALPQIPKPFIHTENGDLAVSFVNKYLAGKLNLEHESEVEVMCFGHPLFPDLTLNDLIEIWLEAISCMKPARVRGKNPDSRNFLMELTYRRSNQRCKSS</sequence>
<gene>
    <name evidence="1" type="ORF">F3Y22_tig00109987pilonHSYRG00090</name>
</gene>
<dbReference type="PANTHER" id="PTHR46293">
    <property type="entry name" value="E3 UBIQUITIN PROTEIN LIGASE DRIP1"/>
    <property type="match status" value="1"/>
</dbReference>
<protein>
    <submittedName>
        <fullName evidence="1">Uncharacterized protein</fullName>
    </submittedName>
</protein>
<keyword evidence="2" id="KW-1185">Reference proteome</keyword>
<dbReference type="InterPro" id="IPR044807">
    <property type="entry name" value="DRIP1-like"/>
</dbReference>
<proteinExistence type="predicted"/>
<dbReference type="PANTHER" id="PTHR46293:SF9">
    <property type="entry name" value="E3 UBIQUITIN PROTEIN LIGASE DRIP1-LIKE"/>
    <property type="match status" value="1"/>
</dbReference>
<reference evidence="1" key="1">
    <citation type="submission" date="2019-09" db="EMBL/GenBank/DDBJ databases">
        <title>Draft genome information of white flower Hibiscus syriacus.</title>
        <authorList>
            <person name="Kim Y.-M."/>
        </authorList>
    </citation>
    <scope>NUCLEOTIDE SEQUENCE [LARGE SCALE GENOMIC DNA]</scope>
    <source>
        <strain evidence="1">YM2019G1</strain>
    </source>
</reference>
<dbReference type="Proteomes" id="UP000436088">
    <property type="component" value="Unassembled WGS sequence"/>
</dbReference>
<comment type="caution">
    <text evidence="1">The sequence shown here is derived from an EMBL/GenBank/DDBJ whole genome shotgun (WGS) entry which is preliminary data.</text>
</comment>
<dbReference type="Gene3D" id="3.10.20.90">
    <property type="entry name" value="Phosphatidylinositol 3-kinase Catalytic Subunit, Chain A, domain 1"/>
    <property type="match status" value="1"/>
</dbReference>
<evidence type="ECO:0000313" key="2">
    <source>
        <dbReference type="Proteomes" id="UP000436088"/>
    </source>
</evidence>
<evidence type="ECO:0000313" key="1">
    <source>
        <dbReference type="EMBL" id="KAE8718836.1"/>
    </source>
</evidence>
<accession>A0A6A3BPH7</accession>
<dbReference type="GO" id="GO:0004842">
    <property type="term" value="F:ubiquitin-protein transferase activity"/>
    <property type="evidence" value="ECO:0007669"/>
    <property type="project" value="InterPro"/>
</dbReference>
<name>A0A6A3BPH7_HIBSY</name>